<dbReference type="RefSeq" id="WP_100205444.1">
    <property type="nucleotide sequence ID" value="NZ_PGGW01000071.1"/>
</dbReference>
<protein>
    <submittedName>
        <fullName evidence="8">Iron ABC transporter substrate-binding protein</fullName>
    </submittedName>
</protein>
<evidence type="ECO:0000256" key="1">
    <source>
        <dbReference type="ARBA" id="ARBA00004196"/>
    </source>
</evidence>
<dbReference type="GO" id="GO:0030288">
    <property type="term" value="C:outer membrane-bounded periplasmic space"/>
    <property type="evidence" value="ECO:0007669"/>
    <property type="project" value="TreeGrafter"/>
</dbReference>
<feature type="region of interest" description="Disordered" evidence="5">
    <location>
        <begin position="36"/>
        <end position="57"/>
    </location>
</feature>
<evidence type="ECO:0000256" key="2">
    <source>
        <dbReference type="ARBA" id="ARBA00008814"/>
    </source>
</evidence>
<accession>A0A2M8LP84</accession>
<dbReference type="Pfam" id="PF01497">
    <property type="entry name" value="Peripla_BP_2"/>
    <property type="match status" value="1"/>
</dbReference>
<dbReference type="EMBL" id="PGGW01000071">
    <property type="protein sequence ID" value="PJE93774.1"/>
    <property type="molecule type" value="Genomic_DNA"/>
</dbReference>
<dbReference type="Proteomes" id="UP000230407">
    <property type="component" value="Unassembled WGS sequence"/>
</dbReference>
<comment type="subcellular location">
    <subcellularLocation>
        <location evidence="1">Cell envelope</location>
    </subcellularLocation>
</comment>
<evidence type="ECO:0000256" key="4">
    <source>
        <dbReference type="ARBA" id="ARBA00022729"/>
    </source>
</evidence>
<evidence type="ECO:0000313" key="8">
    <source>
        <dbReference type="EMBL" id="PJE93774.1"/>
    </source>
</evidence>
<dbReference type="PROSITE" id="PS51257">
    <property type="entry name" value="PROKAR_LIPOPROTEIN"/>
    <property type="match status" value="1"/>
</dbReference>
<keyword evidence="3" id="KW-0813">Transport</keyword>
<organism evidence="8 9">
    <name type="scientific">Streptomyces carminius</name>
    <dbReference type="NCBI Taxonomy" id="2665496"/>
    <lineage>
        <taxon>Bacteria</taxon>
        <taxon>Bacillati</taxon>
        <taxon>Actinomycetota</taxon>
        <taxon>Actinomycetes</taxon>
        <taxon>Kitasatosporales</taxon>
        <taxon>Streptomycetaceae</taxon>
        <taxon>Streptomyces</taxon>
    </lineage>
</organism>
<feature type="domain" description="Fe/B12 periplasmic-binding" evidence="7">
    <location>
        <begin position="83"/>
        <end position="336"/>
    </location>
</feature>
<dbReference type="PANTHER" id="PTHR30532:SF1">
    <property type="entry name" value="IRON(3+)-HYDROXAMATE-BINDING PROTEIN FHUD"/>
    <property type="match status" value="1"/>
</dbReference>
<dbReference type="PANTHER" id="PTHR30532">
    <property type="entry name" value="IRON III DICITRATE-BINDING PERIPLASMIC PROTEIN"/>
    <property type="match status" value="1"/>
</dbReference>
<dbReference type="GO" id="GO:1901678">
    <property type="term" value="P:iron coordination entity transport"/>
    <property type="evidence" value="ECO:0007669"/>
    <property type="project" value="UniProtKB-ARBA"/>
</dbReference>
<dbReference type="Gene3D" id="3.40.50.1980">
    <property type="entry name" value="Nitrogenase molybdenum iron protein domain"/>
    <property type="match status" value="2"/>
</dbReference>
<comment type="caution">
    <text evidence="8">The sequence shown here is derived from an EMBL/GenBank/DDBJ whole genome shotgun (WGS) entry which is preliminary data.</text>
</comment>
<keyword evidence="9" id="KW-1185">Reference proteome</keyword>
<name>A0A2M8LP84_9ACTN</name>
<evidence type="ECO:0000313" key="9">
    <source>
        <dbReference type="Proteomes" id="UP000230407"/>
    </source>
</evidence>
<keyword evidence="4 6" id="KW-0732">Signal</keyword>
<gene>
    <name evidence="8" type="ORF">CUT44_31695</name>
</gene>
<dbReference type="SUPFAM" id="SSF53807">
    <property type="entry name" value="Helical backbone' metal receptor"/>
    <property type="match status" value="1"/>
</dbReference>
<evidence type="ECO:0000256" key="6">
    <source>
        <dbReference type="SAM" id="SignalP"/>
    </source>
</evidence>
<feature type="signal peptide" evidence="6">
    <location>
        <begin position="1"/>
        <end position="30"/>
    </location>
</feature>
<evidence type="ECO:0000256" key="5">
    <source>
        <dbReference type="SAM" id="MobiDB-lite"/>
    </source>
</evidence>
<dbReference type="InterPro" id="IPR002491">
    <property type="entry name" value="ABC_transptr_periplasmic_BD"/>
</dbReference>
<dbReference type="PROSITE" id="PS50983">
    <property type="entry name" value="FE_B12_PBP"/>
    <property type="match status" value="1"/>
</dbReference>
<feature type="chain" id="PRO_5038895134" evidence="6">
    <location>
        <begin position="31"/>
        <end position="336"/>
    </location>
</feature>
<proteinExistence type="inferred from homology"/>
<sequence length="336" mass="35010">MTRPPRRTTARAVRAAAVPVLLGAVLAGLAGCGTTGGNASDDGNAGETGAGPRTEVTVEPIEPARRVTGPDGAAVTTDAEPRRVVCLVALCDDMLTELGITPVATNSALLAHPDFLGPEKAGKVPVIPGGFLAPEVEAVLSHEPDLVIGLGDTHGKLAPALKGATVFWPVQPEKWQDSVGYLRALAALTGRIDQGEAAEQRFRAKLAAAEEKPSGKTALIIYGSDENFGVATPGTDVAAGLFPKISRYPWKSRGVEGSYSLEEILAREVDVLFVETLSFGDSDGKLSEKLAGNPLWSRIPAVANGEVHEVNSEVWAKGRGTRSLGIVLDEATAALR</sequence>
<evidence type="ECO:0000256" key="3">
    <source>
        <dbReference type="ARBA" id="ARBA00022448"/>
    </source>
</evidence>
<reference evidence="8 9" key="1">
    <citation type="submission" date="2017-11" db="EMBL/GenBank/DDBJ databases">
        <title>Streptomyces carmine sp. nov., a novel actinomycete isolated from Sophora alopecuroides in Xinjiang, China.</title>
        <authorList>
            <person name="Wang Y."/>
            <person name="Luo X."/>
            <person name="Wan C."/>
            <person name="Zhang L."/>
        </authorList>
    </citation>
    <scope>NUCLEOTIDE SEQUENCE [LARGE SCALE GENOMIC DNA]</scope>
    <source>
        <strain evidence="8 9">TRM SA0054</strain>
    </source>
</reference>
<evidence type="ECO:0000259" key="7">
    <source>
        <dbReference type="PROSITE" id="PS50983"/>
    </source>
</evidence>
<dbReference type="AlphaFoldDB" id="A0A2M8LP84"/>
<comment type="similarity">
    <text evidence="2">Belongs to the bacterial solute-binding protein 8 family.</text>
</comment>
<dbReference type="InterPro" id="IPR051313">
    <property type="entry name" value="Bact_iron-sidero_bind"/>
</dbReference>